<feature type="region of interest" description="Disordered" evidence="1">
    <location>
        <begin position="1746"/>
        <end position="1778"/>
    </location>
</feature>
<feature type="region of interest" description="Disordered" evidence="1">
    <location>
        <begin position="357"/>
        <end position="429"/>
    </location>
</feature>
<feature type="compositionally biased region" description="Polar residues" evidence="1">
    <location>
        <begin position="1001"/>
        <end position="1013"/>
    </location>
</feature>
<feature type="compositionally biased region" description="Low complexity" evidence="1">
    <location>
        <begin position="706"/>
        <end position="726"/>
    </location>
</feature>
<keyword evidence="3" id="KW-1185">Reference proteome</keyword>
<feature type="region of interest" description="Disordered" evidence="1">
    <location>
        <begin position="1232"/>
        <end position="1287"/>
    </location>
</feature>
<feature type="region of interest" description="Disordered" evidence="1">
    <location>
        <begin position="2094"/>
        <end position="2145"/>
    </location>
</feature>
<proteinExistence type="predicted"/>
<feature type="compositionally biased region" description="Polar residues" evidence="1">
    <location>
        <begin position="1954"/>
        <end position="1963"/>
    </location>
</feature>
<feature type="region of interest" description="Disordered" evidence="1">
    <location>
        <begin position="1380"/>
        <end position="1413"/>
    </location>
</feature>
<feature type="compositionally biased region" description="Basic and acidic residues" evidence="1">
    <location>
        <begin position="1027"/>
        <end position="1045"/>
    </location>
</feature>
<feature type="compositionally biased region" description="Low complexity" evidence="1">
    <location>
        <begin position="586"/>
        <end position="595"/>
    </location>
</feature>
<feature type="compositionally biased region" description="Low complexity" evidence="1">
    <location>
        <begin position="1651"/>
        <end position="1666"/>
    </location>
</feature>
<feature type="compositionally biased region" description="Basic and acidic residues" evidence="1">
    <location>
        <begin position="1667"/>
        <end position="1677"/>
    </location>
</feature>
<feature type="compositionally biased region" description="Polar residues" evidence="1">
    <location>
        <begin position="1243"/>
        <end position="1257"/>
    </location>
</feature>
<feature type="compositionally biased region" description="Polar residues" evidence="1">
    <location>
        <begin position="895"/>
        <end position="917"/>
    </location>
</feature>
<feature type="region of interest" description="Disordered" evidence="1">
    <location>
        <begin position="1896"/>
        <end position="1970"/>
    </location>
</feature>
<feature type="compositionally biased region" description="Basic and acidic residues" evidence="1">
    <location>
        <begin position="2098"/>
        <end position="2119"/>
    </location>
</feature>
<feature type="compositionally biased region" description="Basic and acidic residues" evidence="1">
    <location>
        <begin position="395"/>
        <end position="407"/>
    </location>
</feature>
<dbReference type="STRING" id="341454.A0A4S2MRX6"/>
<organism evidence="2 3">
    <name type="scientific">Ascodesmis nigricans</name>
    <dbReference type="NCBI Taxonomy" id="341454"/>
    <lineage>
        <taxon>Eukaryota</taxon>
        <taxon>Fungi</taxon>
        <taxon>Dikarya</taxon>
        <taxon>Ascomycota</taxon>
        <taxon>Pezizomycotina</taxon>
        <taxon>Pezizomycetes</taxon>
        <taxon>Pezizales</taxon>
        <taxon>Ascodesmidaceae</taxon>
        <taxon>Ascodesmis</taxon>
    </lineage>
</organism>
<feature type="compositionally biased region" description="Low complexity" evidence="1">
    <location>
        <begin position="1259"/>
        <end position="1272"/>
    </location>
</feature>
<feature type="compositionally biased region" description="Polar residues" evidence="1">
    <location>
        <begin position="1470"/>
        <end position="1484"/>
    </location>
</feature>
<dbReference type="InParanoid" id="A0A4S2MRX6"/>
<feature type="region of interest" description="Disordered" evidence="1">
    <location>
        <begin position="1435"/>
        <end position="1506"/>
    </location>
</feature>
<feature type="compositionally biased region" description="Basic and acidic residues" evidence="1">
    <location>
        <begin position="358"/>
        <end position="384"/>
    </location>
</feature>
<feature type="region of interest" description="Disordered" evidence="1">
    <location>
        <begin position="608"/>
        <end position="628"/>
    </location>
</feature>
<dbReference type="Proteomes" id="UP000298138">
    <property type="component" value="Unassembled WGS sequence"/>
</dbReference>
<feature type="region of interest" description="Disordered" evidence="1">
    <location>
        <begin position="662"/>
        <end position="689"/>
    </location>
</feature>
<feature type="compositionally biased region" description="Polar residues" evidence="1">
    <location>
        <begin position="411"/>
        <end position="427"/>
    </location>
</feature>
<feature type="region of interest" description="Disordered" evidence="1">
    <location>
        <begin position="1001"/>
        <end position="1099"/>
    </location>
</feature>
<evidence type="ECO:0000313" key="3">
    <source>
        <dbReference type="Proteomes" id="UP000298138"/>
    </source>
</evidence>
<reference evidence="2 3" key="1">
    <citation type="submission" date="2019-04" db="EMBL/GenBank/DDBJ databases">
        <title>Comparative genomics and transcriptomics to analyze fruiting body development in filamentous ascomycetes.</title>
        <authorList>
            <consortium name="DOE Joint Genome Institute"/>
            <person name="Lutkenhaus R."/>
            <person name="Traeger S."/>
            <person name="Breuer J."/>
            <person name="Kuo A."/>
            <person name="Lipzen A."/>
            <person name="Pangilinan J."/>
            <person name="Dilworth D."/>
            <person name="Sandor L."/>
            <person name="Poggeler S."/>
            <person name="Barry K."/>
            <person name="Grigoriev I.V."/>
            <person name="Nowrousian M."/>
        </authorList>
    </citation>
    <scope>NUCLEOTIDE SEQUENCE [LARGE SCALE GENOMIC DNA]</scope>
    <source>
        <strain evidence="2 3">CBS 389.68</strain>
    </source>
</reference>
<protein>
    <submittedName>
        <fullName evidence="2">Uncharacterized protein</fullName>
    </submittedName>
</protein>
<feature type="compositionally biased region" description="Basic and acidic residues" evidence="1">
    <location>
        <begin position="194"/>
        <end position="226"/>
    </location>
</feature>
<feature type="region of interest" description="Disordered" evidence="1">
    <location>
        <begin position="64"/>
        <end position="110"/>
    </location>
</feature>
<feature type="region of interest" description="Disordered" evidence="1">
    <location>
        <begin position="1651"/>
        <end position="1685"/>
    </location>
</feature>
<feature type="compositionally biased region" description="Polar residues" evidence="1">
    <location>
        <begin position="1493"/>
        <end position="1506"/>
    </location>
</feature>
<feature type="compositionally biased region" description="Low complexity" evidence="1">
    <location>
        <begin position="1232"/>
        <end position="1242"/>
    </location>
</feature>
<gene>
    <name evidence="2" type="ORF">EX30DRAFT_163919</name>
</gene>
<evidence type="ECO:0000256" key="1">
    <source>
        <dbReference type="SAM" id="MobiDB-lite"/>
    </source>
</evidence>
<feature type="region of interest" description="Disordered" evidence="1">
    <location>
        <begin position="893"/>
        <end position="917"/>
    </location>
</feature>
<sequence length="2145" mass="225999">MIPTTPSMIYVDGPSAVIPLLNAPTQSESENKSNFFQRVVDNVEPKPLDTVDIQTLKLVDSEIGHDTPTVVEPTATNSHLEDDRDDSKKADTPQSIEIERSNASQSGVDGLEFATLDTSDNLGDENIRFVENDAACDDSTDIQPTLSRSEDGDDSTQTDAPLSTERKSDDASTSGVDDVELQPLDSGDTAGEADTGHDVHTDVEPVISELKEKEDNSTNENTEHDTTNTALSDGEVEELNEDVSAVVDDDVSNSPTDKVGLVTDYSGAFECVTDENNWSNNDETAIVISIDTTGPLNPKNTQAQTPNFALGDVAPGENAVAQKGNVIPESQTKDLRFAGPDTIVNAVSDMDTVAVSTELREDVQPLDETRDRDTPLNGNDEVKQKHQTPPTDVSGLDRNDSTTHIKAESFGQDTQSEQTVPVDNVSSGLMDDTQAQVGRDSADVITDSDVLGNSNGDGTTLATQLANERSDLSMDDDQDHAREDTKEALTGFDLGNNNCGDTVLNNIIETVKFPTPSTADGEIGASMEDSALLSFPATSTDVEYNSSNTADFENVEPSAQGLDGASTNDIGSSLEDAASPPPYSPSPAIVSDSSSLETAELAIQGLDGASTHNSAGTSPEDPASLLFSSTSPDIVANTHGLTTLESVQVAEKYLDGISTKNNIGSSSEDASSLPTSSIPPAIVDNLPSPTPAEAAQFAEQDLDGTSTNNSPSPSSNPPAIVSNSPSLTVSGIPELTSLGRDDTPTDANPSRNSLSHGRGDTTLNVPAGELASAVLNVAQGLLGRGFNRITGAQGSSNDVFKKDGEGQKLEVRPVEPTATCAREDTDLQQSSTFPQSEPSTLLFGGNSLVCADNISSSENNSPALSASSTANDVAYQSAVESATPLSHQRKFTIPPFSSFTNQSHPSATSPPSTGHNESVNATFDTFISEFTGSSLPRPPQAAPKFFSSGFGKLNTGSLSSFIPTGVDRLWKAGNSTPYVPAGGVPSGADVVPASALDTATDNLDTARQPSRSVQGLPIGLEAPQSDPEARSQGRSDRVSEGHGGDESTSSTTMSAAKDNELESELEPAINNGRPRTGEFTDEAAGSTGVQKTVAGNGSGRIPFMGLPTVGLPSVAMPSIALPTVELAVKFPSFGLASRGKKPVAKPLVEQPSAGLPSMGLPSVKFPSLGHPSTPKTSVEKPIAAPAVENTSTGAPIGVVLVSPNSEKKEPMLAKSWGTLTSVNLPSTGLPSVGVPSAASPSVNLPSFRQSSTANTVETPIPASSAEPASSGSLIDAPSGSSNAEKKESMLTTTWDTLTSAKFPSVGLPFVGVPFVASPPVKFPSFGRPSTPKSPVETKSVMDSALQRGSSGIISNTPSGSPSSEKKASLFTKSWDNRSWSRLPSVGPPSPSVELPSFGTSTRRHASGPFIGRSNIRSSPTVIIDEPSCGGSIPCVDTTIPTMQDEKDTSRPMPDVQGVKVQDDSKPQKLTAVSSDNDSQATPNLLNADENKSHTQTVDSVPNSRDTTAMEDISDQDAQPGSTLSTVGDIPHHLAQALIGDINESNLQTKMIEQLYQLRDGIIASNAMLAHTALYSTTTLHEDNASSSKSPATNLPVFSSTSKGLDKGVTDQMLGIDLKKPSLFNDPVEGVRAIQRLNQMIAENSKALKSMDSFSSSWGSSKATTSGSKDKEELRETSVGEQGDTAALQVVVAPEDATRGKMKNTEPAMNENLEVKKGKLPCGLSPVIEQGETDASEDGGEKILKQKARATPLSTSAALDTGFTPKQRSSSDAPRNEPRSVFDIDLLPDDFLPPYFDGSRHCTEPGSMGPDKDFHDLITPVDATRLPLHDEDARQFTDFDYQGNLFEGSLASFHGSEAEEIEQDWTMVPTSQFHKRAPSTYTTYTAYTMAELCDDHRGECSHHSPSRQSTSYSAKPTLPDTKWPSTCSEIPFGGEASTLPSTSPTTPPLPSSTLMGISSSNTGVFTPPDSPEMKRLLGDTITTDTTDPYTFTRPRSSDSITLIEAAPLDVCPHCDAPHCDASSMDHPNALTISNELADVLAVFEVMGLTLQVTVAGNAEHLSPEEIAATKETLKKRIQQVAEVTNAGYRIKKKATWTRGKGDAQKEKEKEKEKGKEREVSVDSAGKSAAQNPEGSPKGFRLFGYGR</sequence>
<feature type="compositionally biased region" description="Polar residues" evidence="1">
    <location>
        <begin position="1751"/>
        <end position="1772"/>
    </location>
</feature>
<feature type="compositionally biased region" description="Polar residues" evidence="1">
    <location>
        <begin position="662"/>
        <end position="678"/>
    </location>
</feature>
<feature type="region of interest" description="Disordered" evidence="1">
    <location>
        <begin position="133"/>
        <end position="233"/>
    </location>
</feature>
<dbReference type="OrthoDB" id="4849990at2759"/>
<feature type="compositionally biased region" description="Polar residues" evidence="1">
    <location>
        <begin position="745"/>
        <end position="755"/>
    </location>
</feature>
<feature type="region of interest" description="Disordered" evidence="1">
    <location>
        <begin position="701"/>
        <end position="763"/>
    </location>
</feature>
<feature type="region of interest" description="Disordered" evidence="1">
    <location>
        <begin position="1321"/>
        <end position="1368"/>
    </location>
</feature>
<dbReference type="EMBL" id="ML220144">
    <property type="protein sequence ID" value="TGZ78168.1"/>
    <property type="molecule type" value="Genomic_DNA"/>
</dbReference>
<evidence type="ECO:0000313" key="2">
    <source>
        <dbReference type="EMBL" id="TGZ78168.1"/>
    </source>
</evidence>
<feature type="compositionally biased region" description="Basic and acidic residues" evidence="1">
    <location>
        <begin position="79"/>
        <end position="91"/>
    </location>
</feature>
<accession>A0A4S2MRX6</accession>
<feature type="compositionally biased region" description="Polar residues" evidence="1">
    <location>
        <begin position="1346"/>
        <end position="1362"/>
    </location>
</feature>
<name>A0A4S2MRX6_9PEZI</name>
<feature type="region of interest" description="Disordered" evidence="1">
    <location>
        <begin position="551"/>
        <end position="595"/>
    </location>
</feature>